<accession>A0AAC9IVF4</accession>
<name>A0AAC9IVF4_9BURK</name>
<dbReference type="Pfam" id="PF16113">
    <property type="entry name" value="ECH_2"/>
    <property type="match status" value="1"/>
</dbReference>
<dbReference type="AlphaFoldDB" id="A0AAC9IVF4"/>
<sequence>MSDEIIFQKKNGLGLITLNRPKALNALSYPMILSMHKALKDWEKDPEVLAVLVRGEGEKAFCAGGDIRGIYESITSGSDEHTRFFQDEYILNEYIYNYQKPYIALMNGYVMGGGMGISQGASFRVLTERSKISMPEVAIGFFPDVGGSHFLSKCPGSLGDYLALTGVTLNGEDALYANLGDWILASDQINAFLEQLEGLSASAPVADQVRKVLLGLGARNTPINPPLEERRQLIDAIFSLSSVTDVISGLDRVAVDGPAWVGETALLMKQRSPIAMVGAHETIRRGKHLTISECFAMELALGARWIEVGDFVEGIRALIIDKDNSPKWAYTLPELTEQKIRSLFPSLSKI</sequence>
<organism evidence="5 6">
    <name type="scientific">Polynucleobacter asymbioticus</name>
    <dbReference type="NCBI Taxonomy" id="576611"/>
    <lineage>
        <taxon>Bacteria</taxon>
        <taxon>Pseudomonadati</taxon>
        <taxon>Pseudomonadota</taxon>
        <taxon>Betaproteobacteria</taxon>
        <taxon>Burkholderiales</taxon>
        <taxon>Burkholderiaceae</taxon>
        <taxon>Polynucleobacter</taxon>
    </lineage>
</organism>
<dbReference type="PANTHER" id="PTHR43176:SF3">
    <property type="entry name" value="3-HYDROXYISOBUTYRYL-COA HYDROLASE, MITOCHONDRIAL"/>
    <property type="match status" value="1"/>
</dbReference>
<dbReference type="PANTHER" id="PTHR43176">
    <property type="entry name" value="3-HYDROXYISOBUTYRYL-COA HYDROLASE-RELATED"/>
    <property type="match status" value="1"/>
</dbReference>
<comment type="catalytic activity">
    <reaction evidence="1">
        <text>3-hydroxy-2-methylpropanoyl-CoA + H2O = 3-hydroxy-2-methylpropanoate + CoA + H(+)</text>
        <dbReference type="Rhea" id="RHEA:20888"/>
        <dbReference type="ChEBI" id="CHEBI:11805"/>
        <dbReference type="ChEBI" id="CHEBI:15377"/>
        <dbReference type="ChEBI" id="CHEBI:15378"/>
        <dbReference type="ChEBI" id="CHEBI:57287"/>
        <dbReference type="ChEBI" id="CHEBI:57340"/>
        <dbReference type="EC" id="3.1.2.4"/>
    </reaction>
</comment>
<dbReference type="Gene3D" id="3.90.226.10">
    <property type="entry name" value="2-enoyl-CoA Hydratase, Chain A, domain 1"/>
    <property type="match status" value="1"/>
</dbReference>
<dbReference type="EMBL" id="CP015017">
    <property type="protein sequence ID" value="APC01383.1"/>
    <property type="molecule type" value="Genomic_DNA"/>
</dbReference>
<feature type="domain" description="Enoyl-CoA hydratase/isomerase" evidence="4">
    <location>
        <begin position="14"/>
        <end position="344"/>
    </location>
</feature>
<protein>
    <recommendedName>
        <fullName evidence="2">3-hydroxyisobutyryl-CoA hydrolase</fullName>
        <ecNumber evidence="2">3.1.2.4</ecNumber>
    </recommendedName>
</protein>
<evidence type="ECO:0000256" key="1">
    <source>
        <dbReference type="ARBA" id="ARBA00001709"/>
    </source>
</evidence>
<evidence type="ECO:0000259" key="4">
    <source>
        <dbReference type="Pfam" id="PF16113"/>
    </source>
</evidence>
<dbReference type="NCBIfam" id="NF004127">
    <property type="entry name" value="PRK05617.1"/>
    <property type="match status" value="1"/>
</dbReference>
<evidence type="ECO:0000313" key="5">
    <source>
        <dbReference type="EMBL" id="APC01383.1"/>
    </source>
</evidence>
<dbReference type="InterPro" id="IPR045004">
    <property type="entry name" value="ECH_dom"/>
</dbReference>
<evidence type="ECO:0000256" key="3">
    <source>
        <dbReference type="ARBA" id="ARBA00022801"/>
    </source>
</evidence>
<dbReference type="RefSeq" id="WP_071539389.1">
    <property type="nucleotide sequence ID" value="NZ_CP015016.1"/>
</dbReference>
<dbReference type="InterPro" id="IPR029045">
    <property type="entry name" value="ClpP/crotonase-like_dom_sf"/>
</dbReference>
<dbReference type="InterPro" id="IPR032259">
    <property type="entry name" value="HIBYL-CoA-H"/>
</dbReference>
<proteinExistence type="predicted"/>
<keyword evidence="3" id="KW-0378">Hydrolase</keyword>
<evidence type="ECO:0000256" key="2">
    <source>
        <dbReference type="ARBA" id="ARBA00011915"/>
    </source>
</evidence>
<dbReference type="CDD" id="cd06558">
    <property type="entry name" value="crotonase-like"/>
    <property type="match status" value="1"/>
</dbReference>
<evidence type="ECO:0000313" key="6">
    <source>
        <dbReference type="Proteomes" id="UP000182060"/>
    </source>
</evidence>
<gene>
    <name evidence="5" type="ORF">AOC25_07030</name>
</gene>
<dbReference type="GO" id="GO:0003860">
    <property type="term" value="F:3-hydroxyisobutyryl-CoA hydrolase activity"/>
    <property type="evidence" value="ECO:0007669"/>
    <property type="project" value="UniProtKB-EC"/>
</dbReference>
<dbReference type="Proteomes" id="UP000182060">
    <property type="component" value="Chromosome"/>
</dbReference>
<dbReference type="EC" id="3.1.2.4" evidence="2"/>
<dbReference type="GO" id="GO:0006574">
    <property type="term" value="P:L-valine catabolic process"/>
    <property type="evidence" value="ECO:0007669"/>
    <property type="project" value="TreeGrafter"/>
</dbReference>
<dbReference type="SUPFAM" id="SSF52096">
    <property type="entry name" value="ClpP/crotonase"/>
    <property type="match status" value="1"/>
</dbReference>
<reference evidence="5" key="1">
    <citation type="journal article" date="2017" name="Appl. Environ. Microbiol.">
        <title>Microdiversification of a pelagic Polynucleobacter species is mainly driven by acquisition of genomic islands from a partially interspecific gene pool.</title>
        <authorList>
            <person name="Hoetzinger M."/>
            <person name="Hahn M.W."/>
            <person name="Jezberova J."/>
            <person name="Schmidt J."/>
            <person name="Koll U."/>
        </authorList>
    </citation>
    <scope>NUCLEOTIDE SEQUENCE</scope>
    <source>
        <strain evidence="5">MWH-RechtKol4</strain>
    </source>
</reference>